<feature type="region of interest" description="Disordered" evidence="1">
    <location>
        <begin position="219"/>
        <end position="246"/>
    </location>
</feature>
<protein>
    <recommendedName>
        <fullName evidence="4">TPR Domain containing protein</fullName>
    </recommendedName>
</protein>
<evidence type="ECO:0008006" key="4">
    <source>
        <dbReference type="Google" id="ProtNLM"/>
    </source>
</evidence>
<dbReference type="RefSeq" id="XP_068358760.1">
    <property type="nucleotide sequence ID" value="XM_068505027.1"/>
</dbReference>
<dbReference type="Proteomes" id="UP000179807">
    <property type="component" value="Unassembled WGS sequence"/>
</dbReference>
<sequence>MINQLKNPYQFWNHPIFTKPKGAIRPPQTQLISYKQATRFRDFALSYFNSDLVDATTIRLRKPPSETANIAGSATISSFNNFFLAKTEIDSDEDEILSKEKSSFESMKIYAANKTYTNHFTSLGPAVSYQFRFLAYRMKNKEYDELISSLETLMIRFPQMALLPIYGFLAAICNKSENDENKFFHAIEHSYCEPQELSHYYHLFDELCAIAFIEEESKNPKSQKNASQSNNTNISKAPNKNTNKNVFSKKISKNNTNSTNHESEEIQNSDYLADKYHNKYPLLLHLLMGDVDDLIHEMCNRPHIIPIISLNASSLQNPFHFVPHLGSRVVLNPAKKAFDSLTSEKIKARSQMPKLMLVPEEIKLVPYNEEQLVGPKDLFDQGRYEESITLATKLIKAGHFLHNNYIYRAFAFTKTGRYTNAIVDLTEALNIKYNEQAKQLREHLWRCLGQVVYDDEEFLQSFDEQQDHDNLMSFLKSFQ</sequence>
<organism evidence="2 3">
    <name type="scientific">Tritrichomonas foetus</name>
    <dbReference type="NCBI Taxonomy" id="1144522"/>
    <lineage>
        <taxon>Eukaryota</taxon>
        <taxon>Metamonada</taxon>
        <taxon>Parabasalia</taxon>
        <taxon>Tritrichomonadida</taxon>
        <taxon>Tritrichomonadidae</taxon>
        <taxon>Tritrichomonas</taxon>
    </lineage>
</organism>
<keyword evidence="3" id="KW-1185">Reference proteome</keyword>
<name>A0A1J4K454_9EUKA</name>
<dbReference type="VEuPathDB" id="TrichDB:TRFO_26572"/>
<evidence type="ECO:0000256" key="1">
    <source>
        <dbReference type="SAM" id="MobiDB-lite"/>
    </source>
</evidence>
<feature type="compositionally biased region" description="Polar residues" evidence="1">
    <location>
        <begin position="220"/>
        <end position="246"/>
    </location>
</feature>
<evidence type="ECO:0000313" key="3">
    <source>
        <dbReference type="Proteomes" id="UP000179807"/>
    </source>
</evidence>
<reference evidence="2" key="1">
    <citation type="submission" date="2016-10" db="EMBL/GenBank/DDBJ databases">
        <authorList>
            <person name="Benchimol M."/>
            <person name="Almeida L.G."/>
            <person name="Vasconcelos A.T."/>
            <person name="Perreira-Neves A."/>
            <person name="Rosa I.A."/>
            <person name="Tasca T."/>
            <person name="Bogo M.R."/>
            <person name="de Souza W."/>
        </authorList>
    </citation>
    <scope>NUCLEOTIDE SEQUENCE [LARGE SCALE GENOMIC DNA]</scope>
    <source>
        <strain evidence="2">K</strain>
    </source>
</reference>
<accession>A0A1J4K454</accession>
<dbReference type="AlphaFoldDB" id="A0A1J4K454"/>
<dbReference type="InterPro" id="IPR011990">
    <property type="entry name" value="TPR-like_helical_dom_sf"/>
</dbReference>
<evidence type="ECO:0000313" key="2">
    <source>
        <dbReference type="EMBL" id="OHT05624.1"/>
    </source>
</evidence>
<proteinExistence type="predicted"/>
<dbReference type="EMBL" id="MLAK01000751">
    <property type="protein sequence ID" value="OHT05624.1"/>
    <property type="molecule type" value="Genomic_DNA"/>
</dbReference>
<dbReference type="GeneID" id="94839731"/>
<dbReference type="Gene3D" id="1.25.40.10">
    <property type="entry name" value="Tetratricopeptide repeat domain"/>
    <property type="match status" value="1"/>
</dbReference>
<dbReference type="SUPFAM" id="SSF48452">
    <property type="entry name" value="TPR-like"/>
    <property type="match status" value="1"/>
</dbReference>
<comment type="caution">
    <text evidence="2">The sequence shown here is derived from an EMBL/GenBank/DDBJ whole genome shotgun (WGS) entry which is preliminary data.</text>
</comment>
<gene>
    <name evidence="2" type="ORF">TRFO_26572</name>
</gene>